<protein>
    <submittedName>
        <fullName evidence="3">Uncharacterized protein</fullName>
    </submittedName>
</protein>
<evidence type="ECO:0000313" key="3">
    <source>
        <dbReference type="EMBL" id="TLD93692.1"/>
    </source>
</evidence>
<gene>
    <name evidence="2" type="ORF">DCO61_09290</name>
    <name evidence="3" type="ORF">LS64_007810</name>
</gene>
<keyword evidence="1" id="KW-0812">Transmembrane</keyword>
<keyword evidence="1" id="KW-0472">Membrane</keyword>
<reference evidence="3 4" key="2">
    <citation type="journal article" date="2016" name="Infect. Immun.">
        <title>Helicobacter saguini, a Novel Helicobacter Isolated from Cotton-Top Tamarins with Ulcerative Colitis, Has Proinflammatory Properties and Induces Typhlocolitis and Dysplasia in Gnotobiotic IL-10-/- Mice.</title>
        <authorList>
            <person name="Shen Z."/>
            <person name="Mannion A."/>
            <person name="Whary M.T."/>
            <person name="Muthupalani S."/>
            <person name="Sheh A."/>
            <person name="Feng Y."/>
            <person name="Gong G."/>
            <person name="Vandamme P."/>
            <person name="Holcombe H.R."/>
            <person name="Paster B.J."/>
            <person name="Fox J.G."/>
        </authorList>
    </citation>
    <scope>NUCLEOTIDE SEQUENCE [LARGE SCALE GENOMIC DNA]</scope>
    <source>
        <strain evidence="3 4">MIT 97-6194</strain>
    </source>
</reference>
<dbReference type="Proteomes" id="UP000029714">
    <property type="component" value="Unassembled WGS sequence"/>
</dbReference>
<dbReference type="Proteomes" id="UP000477070">
    <property type="component" value="Unassembled WGS sequence"/>
</dbReference>
<accession>A0A099B888</accession>
<dbReference type="EMBL" id="JRMP02000012">
    <property type="protein sequence ID" value="TLD93692.1"/>
    <property type="molecule type" value="Genomic_DNA"/>
</dbReference>
<evidence type="ECO:0000313" key="5">
    <source>
        <dbReference type="Proteomes" id="UP000477070"/>
    </source>
</evidence>
<sequence length="68" mass="7504">MTLEQVGNTLINSGLYVINELSDDKLKAAVIFLFCVIIIILLAIKAPFVFKLIRLAIEILGSDNKKGK</sequence>
<keyword evidence="1" id="KW-1133">Transmembrane helix</keyword>
<dbReference type="RefSeq" id="WP_034569456.1">
    <property type="nucleotide sequence ID" value="NZ_JRMP02000012.1"/>
</dbReference>
<dbReference type="EMBL" id="QBIU01000002">
    <property type="protein sequence ID" value="MWV70186.1"/>
    <property type="molecule type" value="Genomic_DNA"/>
</dbReference>
<reference evidence="3" key="3">
    <citation type="submission" date="2018-04" db="EMBL/GenBank/DDBJ databases">
        <authorList>
            <person name="Sheh A."/>
            <person name="Shen Z."/>
            <person name="Mannion A.J."/>
            <person name="Fox J.G."/>
        </authorList>
    </citation>
    <scope>NUCLEOTIDE SEQUENCE</scope>
    <source>
        <strain evidence="3">MIT 97-6194</strain>
    </source>
</reference>
<reference evidence="2 5" key="4">
    <citation type="submission" date="2019-12" db="EMBL/GenBank/DDBJ databases">
        <title>Multi-Generational Helicobacter saguini Isolates.</title>
        <authorList>
            <person name="Mannion A."/>
            <person name="Shen Z."/>
            <person name="Fox J.G."/>
        </authorList>
    </citation>
    <scope>NUCLEOTIDE SEQUENCE [LARGE SCALE GENOMIC DNA]</scope>
    <source>
        <strain evidence="2">16-048</strain>
        <strain evidence="5">16-048 (F4)</strain>
    </source>
</reference>
<reference evidence="3 4" key="1">
    <citation type="journal article" date="2014" name="Genome Announc.">
        <title>Draft genome sequences of eight enterohepatic helicobacter species isolated from both laboratory and wild rodents.</title>
        <authorList>
            <person name="Sheh A."/>
            <person name="Shen Z."/>
            <person name="Fox J.G."/>
        </authorList>
    </citation>
    <scope>NUCLEOTIDE SEQUENCE [LARGE SCALE GENOMIC DNA]</scope>
    <source>
        <strain evidence="3 4">MIT 97-6194</strain>
    </source>
</reference>
<evidence type="ECO:0000313" key="4">
    <source>
        <dbReference type="Proteomes" id="UP000029714"/>
    </source>
</evidence>
<name>A0A099B888_9HELI</name>
<organism evidence="3 4">
    <name type="scientific">Helicobacter saguini</name>
    <dbReference type="NCBI Taxonomy" id="1548018"/>
    <lineage>
        <taxon>Bacteria</taxon>
        <taxon>Pseudomonadati</taxon>
        <taxon>Campylobacterota</taxon>
        <taxon>Epsilonproteobacteria</taxon>
        <taxon>Campylobacterales</taxon>
        <taxon>Helicobacteraceae</taxon>
        <taxon>Helicobacter</taxon>
    </lineage>
</organism>
<evidence type="ECO:0000256" key="1">
    <source>
        <dbReference type="SAM" id="Phobius"/>
    </source>
</evidence>
<feature type="transmembrane region" description="Helical" evidence="1">
    <location>
        <begin position="26"/>
        <end position="44"/>
    </location>
</feature>
<dbReference type="STRING" id="1548018.LS64_01055"/>
<keyword evidence="4" id="KW-1185">Reference proteome</keyword>
<proteinExistence type="predicted"/>
<evidence type="ECO:0000313" key="2">
    <source>
        <dbReference type="EMBL" id="MWV70186.1"/>
    </source>
</evidence>
<comment type="caution">
    <text evidence="3">The sequence shown here is derived from an EMBL/GenBank/DDBJ whole genome shotgun (WGS) entry which is preliminary data.</text>
</comment>
<dbReference type="AlphaFoldDB" id="A0A099B888"/>